<dbReference type="PANTHER" id="PTHR11895">
    <property type="entry name" value="TRANSAMIDASE"/>
    <property type="match status" value="1"/>
</dbReference>
<evidence type="ECO:0000313" key="4">
    <source>
        <dbReference type="Proteomes" id="UP001279642"/>
    </source>
</evidence>
<dbReference type="Pfam" id="PF01425">
    <property type="entry name" value="Amidase"/>
    <property type="match status" value="1"/>
</dbReference>
<dbReference type="Gene3D" id="3.90.1300.10">
    <property type="entry name" value="Amidase signature (AS) domain"/>
    <property type="match status" value="1"/>
</dbReference>
<name>A0ABU5EDX1_9PROT</name>
<evidence type="ECO:0000313" key="3">
    <source>
        <dbReference type="EMBL" id="MDY0884549.1"/>
    </source>
</evidence>
<sequence length="486" mass="50735">MRLDEYAAYDGIGLATLLAKGEVTPHDLGRCVTEGVAALNPQLNAVVELYEDAIAVLPHAAGAAPFHGLPTLTKDFPIEAGRPAEFGSRLAMGHRARHDAVFWSRLRAGGLLNIGRTASSEFGIAAATETRLYGATRNPWDRTRGVAGSSGGAAAAVAAGMVPFAQGSDGGGSIRTPASFCGVIGLKPSRGRITGSPGANAPLLGIAIAFMLTRSVRDTALLLDLCHGPDAGDGYEITRPAMPYTRAIERAPSGLRVALCTTSWSGYPVDPEIIAAVEATGRQLQSLGHHVETASPDFDYEPYLAAQKVIWAAENAASLPALARILGRPIDETTLGSTVLALHRYGLTVSGAQLVDALEVYDTVTRQVGRFMSGYDLLLTPTCAALPEEIGTYDPSRPGLTVDDVFADLAPKETFSALFNATGLPAISLPLGQSVSGLPIGLQFIANFGGEDILLALARVLEGDLAGKSGAWPARPPLHVGNLSRI</sequence>
<dbReference type="Proteomes" id="UP001279642">
    <property type="component" value="Unassembled WGS sequence"/>
</dbReference>
<evidence type="ECO:0000259" key="2">
    <source>
        <dbReference type="Pfam" id="PF01425"/>
    </source>
</evidence>
<organism evidence="3 4">
    <name type="scientific">Dongia soli</name>
    <dbReference type="NCBI Taxonomy" id="600628"/>
    <lineage>
        <taxon>Bacteria</taxon>
        <taxon>Pseudomonadati</taxon>
        <taxon>Pseudomonadota</taxon>
        <taxon>Alphaproteobacteria</taxon>
        <taxon>Rhodospirillales</taxon>
        <taxon>Dongiaceae</taxon>
        <taxon>Dongia</taxon>
    </lineage>
</organism>
<dbReference type="InterPro" id="IPR036928">
    <property type="entry name" value="AS_sf"/>
</dbReference>
<keyword evidence="4" id="KW-1185">Reference proteome</keyword>
<dbReference type="EMBL" id="JAXCLW010000005">
    <property type="protein sequence ID" value="MDY0884549.1"/>
    <property type="molecule type" value="Genomic_DNA"/>
</dbReference>
<dbReference type="PANTHER" id="PTHR11895:SF7">
    <property type="entry name" value="GLUTAMYL-TRNA(GLN) AMIDOTRANSFERASE SUBUNIT A, MITOCHONDRIAL"/>
    <property type="match status" value="1"/>
</dbReference>
<gene>
    <name evidence="3" type="ORF">SMD27_17020</name>
</gene>
<accession>A0ABU5EDX1</accession>
<dbReference type="RefSeq" id="WP_320509623.1">
    <property type="nucleotide sequence ID" value="NZ_JAXCLW010000005.1"/>
</dbReference>
<dbReference type="InterPro" id="IPR000120">
    <property type="entry name" value="Amidase"/>
</dbReference>
<comment type="similarity">
    <text evidence="1">Belongs to the amidase family.</text>
</comment>
<reference evidence="3 4" key="1">
    <citation type="journal article" date="2016" name="Antonie Van Leeuwenhoek">
        <title>Dongia soli sp. nov., isolated from soil from Dokdo, Korea.</title>
        <authorList>
            <person name="Kim D.U."/>
            <person name="Lee H."/>
            <person name="Kim H."/>
            <person name="Kim S.G."/>
            <person name="Ka J.O."/>
        </authorList>
    </citation>
    <scope>NUCLEOTIDE SEQUENCE [LARGE SCALE GENOMIC DNA]</scope>
    <source>
        <strain evidence="3 4">D78</strain>
    </source>
</reference>
<dbReference type="SUPFAM" id="SSF75304">
    <property type="entry name" value="Amidase signature (AS) enzymes"/>
    <property type="match status" value="1"/>
</dbReference>
<protein>
    <submittedName>
        <fullName evidence="3">Amidase family protein</fullName>
    </submittedName>
</protein>
<dbReference type="InterPro" id="IPR023631">
    <property type="entry name" value="Amidase_dom"/>
</dbReference>
<evidence type="ECO:0000256" key="1">
    <source>
        <dbReference type="ARBA" id="ARBA00009199"/>
    </source>
</evidence>
<feature type="domain" description="Amidase" evidence="2">
    <location>
        <begin position="36"/>
        <end position="455"/>
    </location>
</feature>
<comment type="caution">
    <text evidence="3">The sequence shown here is derived from an EMBL/GenBank/DDBJ whole genome shotgun (WGS) entry which is preliminary data.</text>
</comment>
<proteinExistence type="inferred from homology"/>